<evidence type="ECO:0000256" key="1">
    <source>
        <dbReference type="ARBA" id="ARBA00006432"/>
    </source>
</evidence>
<dbReference type="InterPro" id="IPR025110">
    <property type="entry name" value="AMP-bd_C"/>
</dbReference>
<evidence type="ECO:0000259" key="6">
    <source>
        <dbReference type="Pfam" id="PF00501"/>
    </source>
</evidence>
<evidence type="ECO:0000256" key="4">
    <source>
        <dbReference type="ARBA" id="ARBA00022840"/>
    </source>
</evidence>
<accession>A0ABV7ZPF9</accession>
<dbReference type="PANTHER" id="PTHR43605:SF10">
    <property type="entry name" value="ACYL-COA SYNTHETASE MEDIUM CHAIN FAMILY MEMBER 3"/>
    <property type="match status" value="1"/>
</dbReference>
<feature type="domain" description="AMP-binding enzyme C-terminal" evidence="7">
    <location>
        <begin position="537"/>
        <end position="615"/>
    </location>
</feature>
<reference evidence="9" key="1">
    <citation type="journal article" date="2019" name="Int. J. Syst. Evol. Microbiol.">
        <title>The Global Catalogue of Microorganisms (GCM) 10K type strain sequencing project: providing services to taxonomists for standard genome sequencing and annotation.</title>
        <authorList>
            <consortium name="The Broad Institute Genomics Platform"/>
            <consortium name="The Broad Institute Genome Sequencing Center for Infectious Disease"/>
            <person name="Wu L."/>
            <person name="Ma J."/>
        </authorList>
    </citation>
    <scope>NUCLEOTIDE SEQUENCE [LARGE SCALE GENOMIC DNA]</scope>
    <source>
        <strain evidence="9">CCUG 53252</strain>
    </source>
</reference>
<dbReference type="RefSeq" id="WP_290290073.1">
    <property type="nucleotide sequence ID" value="NZ_CP047211.1"/>
</dbReference>
<keyword evidence="2" id="KW-0436">Ligase</keyword>
<dbReference type="PANTHER" id="PTHR43605">
    <property type="entry name" value="ACYL-COENZYME A SYNTHETASE"/>
    <property type="match status" value="1"/>
</dbReference>
<evidence type="ECO:0000313" key="8">
    <source>
        <dbReference type="EMBL" id="MFC3850403.1"/>
    </source>
</evidence>
<dbReference type="Pfam" id="PF13193">
    <property type="entry name" value="AMP-binding_C"/>
    <property type="match status" value="1"/>
</dbReference>
<dbReference type="InterPro" id="IPR042099">
    <property type="entry name" value="ANL_N_sf"/>
</dbReference>
<organism evidence="8 9">
    <name type="scientific">Corynebacterium hansenii</name>
    <dbReference type="NCBI Taxonomy" id="394964"/>
    <lineage>
        <taxon>Bacteria</taxon>
        <taxon>Bacillati</taxon>
        <taxon>Actinomycetota</taxon>
        <taxon>Actinomycetes</taxon>
        <taxon>Mycobacteriales</taxon>
        <taxon>Corynebacteriaceae</taxon>
        <taxon>Corynebacterium</taxon>
    </lineage>
</organism>
<dbReference type="Pfam" id="PF00501">
    <property type="entry name" value="AMP-binding"/>
    <property type="match status" value="1"/>
</dbReference>
<comment type="similarity">
    <text evidence="1">Belongs to the ATP-dependent AMP-binding enzyme family.</text>
</comment>
<keyword evidence="4" id="KW-0067">ATP-binding</keyword>
<feature type="compositionally biased region" description="Basic and acidic residues" evidence="5">
    <location>
        <begin position="621"/>
        <end position="631"/>
    </location>
</feature>
<feature type="region of interest" description="Disordered" evidence="5">
    <location>
        <begin position="621"/>
        <end position="651"/>
    </location>
</feature>
<dbReference type="InterPro" id="IPR000873">
    <property type="entry name" value="AMP-dep_synth/lig_dom"/>
</dbReference>
<dbReference type="Gene3D" id="3.40.50.12780">
    <property type="entry name" value="N-terminal domain of ligase-like"/>
    <property type="match status" value="1"/>
</dbReference>
<comment type="caution">
    <text evidence="8">The sequence shown here is derived from an EMBL/GenBank/DDBJ whole genome shotgun (WGS) entry which is preliminary data.</text>
</comment>
<gene>
    <name evidence="8" type="ORF">ACFORJ_09545</name>
</gene>
<dbReference type="InterPro" id="IPR051087">
    <property type="entry name" value="Mitochondrial_ACSM"/>
</dbReference>
<feature type="compositionally biased region" description="Basic and acidic residues" evidence="5">
    <location>
        <begin position="640"/>
        <end position="651"/>
    </location>
</feature>
<keyword evidence="9" id="KW-1185">Reference proteome</keyword>
<dbReference type="Gene3D" id="3.30.300.30">
    <property type="match status" value="1"/>
</dbReference>
<dbReference type="InterPro" id="IPR020845">
    <property type="entry name" value="AMP-binding_CS"/>
</dbReference>
<dbReference type="InterPro" id="IPR045851">
    <property type="entry name" value="AMP-bd_C_sf"/>
</dbReference>
<feature type="region of interest" description="Disordered" evidence="5">
    <location>
        <begin position="1"/>
        <end position="75"/>
    </location>
</feature>
<protein>
    <submittedName>
        <fullName evidence="8">AMP-binding protein</fullName>
    </submittedName>
</protein>
<keyword evidence="3" id="KW-0547">Nucleotide-binding</keyword>
<dbReference type="PROSITE" id="PS00455">
    <property type="entry name" value="AMP_BINDING"/>
    <property type="match status" value="1"/>
</dbReference>
<dbReference type="SUPFAM" id="SSF56801">
    <property type="entry name" value="Acetyl-CoA synthetase-like"/>
    <property type="match status" value="1"/>
</dbReference>
<feature type="domain" description="AMP-dependent synthetase/ligase" evidence="6">
    <location>
        <begin position="133"/>
        <end position="473"/>
    </location>
</feature>
<evidence type="ECO:0000256" key="5">
    <source>
        <dbReference type="SAM" id="MobiDB-lite"/>
    </source>
</evidence>
<evidence type="ECO:0000259" key="7">
    <source>
        <dbReference type="Pfam" id="PF13193"/>
    </source>
</evidence>
<proteinExistence type="inferred from homology"/>
<dbReference type="Proteomes" id="UP001595751">
    <property type="component" value="Unassembled WGS sequence"/>
</dbReference>
<evidence type="ECO:0000313" key="9">
    <source>
        <dbReference type="Proteomes" id="UP001595751"/>
    </source>
</evidence>
<name>A0ABV7ZPF9_9CORY</name>
<evidence type="ECO:0000256" key="3">
    <source>
        <dbReference type="ARBA" id="ARBA00022741"/>
    </source>
</evidence>
<sequence length="651" mass="71994">MTHATPVIPATIAGHDDPDVSNAQGPDMNAPVTPAPGLDRTVHPGAPHHPPHPKRVQTLQQDDARLSTPGHTRDSEAFRAARDTLLATRTDYEGAREAFEWPELKDFNWALNWFDVIAYHNPEPALWIVEPDGSEAIYSFDLMRRRSNRVANHLRSMGIGRGDRIMLMLDNQVELWETLLAAMKLGAVVSPASIQLPAAETPERLERARIKMVVTSRRYLDRFADVAEDDDVILLAADEDEEPVTGDGRMPSIPVHNFHDAYLSSDEFEADGPTRPGDLLLLYFTSGTTSKPKLVAHTHASYPVGTLTTMYWLGVQPGDVHMSISQPGWAKHSWSQVFAPWSAEACIFIYNTDRFDAGALMGQLDRCGVDTFCAPPTVWRMLIQADMTGMSRVPREALGAGEPLNPEVISRVEEDWGVTIRDGYGQTETTALVCNSPGQTVRPGSMGRPCPGVDIVLVDPETGELVDDGEICVVMDGHPLFLTPGYHEDADKTGAVMFDGHYHTGDRGIRDEDGYITFEGRIDDVFKASDYRISPFELESVLLEHPAVAEAAVIPSPDPLRLAVPKGVVRLAAGAEESLETAKSIMAHTADRLAGFKRVRRLEFADDLPKTASGKIRRVELRNSELARPETETDPSAPVEMRREREYWEKD</sequence>
<evidence type="ECO:0000256" key="2">
    <source>
        <dbReference type="ARBA" id="ARBA00022598"/>
    </source>
</evidence>
<dbReference type="EMBL" id="JBHRZN010000003">
    <property type="protein sequence ID" value="MFC3850403.1"/>
    <property type="molecule type" value="Genomic_DNA"/>
</dbReference>